<evidence type="ECO:0000313" key="4">
    <source>
        <dbReference type="EMBL" id="BDI33138.1"/>
    </source>
</evidence>
<organism evidence="4 5">
    <name type="scientific">Capsulimonas corticalis</name>
    <dbReference type="NCBI Taxonomy" id="2219043"/>
    <lineage>
        <taxon>Bacteria</taxon>
        <taxon>Bacillati</taxon>
        <taxon>Armatimonadota</taxon>
        <taxon>Armatimonadia</taxon>
        <taxon>Capsulimonadales</taxon>
        <taxon>Capsulimonadaceae</taxon>
        <taxon>Capsulimonas</taxon>
    </lineage>
</organism>
<dbReference type="InterPro" id="IPR045595">
    <property type="entry name" value="SufBD_N"/>
</dbReference>
<dbReference type="InterPro" id="IPR055346">
    <property type="entry name" value="Fe-S_cluster_assembly_SufBD"/>
</dbReference>
<dbReference type="PANTHER" id="PTHR43575">
    <property type="entry name" value="PROTEIN ABCI7, CHLOROPLASTIC"/>
    <property type="match status" value="1"/>
</dbReference>
<evidence type="ECO:0000259" key="3">
    <source>
        <dbReference type="Pfam" id="PF19295"/>
    </source>
</evidence>
<dbReference type="InterPro" id="IPR011542">
    <property type="entry name" value="SUF_FeS_clus_asmbl_SufD"/>
</dbReference>
<dbReference type="AlphaFoldDB" id="A0A402CP45"/>
<dbReference type="Pfam" id="PF19295">
    <property type="entry name" value="SufBD_N"/>
    <property type="match status" value="1"/>
</dbReference>
<comment type="similarity">
    <text evidence="1">Belongs to the iron-sulfur cluster assembly SufBD family.</text>
</comment>
<evidence type="ECO:0000256" key="1">
    <source>
        <dbReference type="ARBA" id="ARBA00043967"/>
    </source>
</evidence>
<dbReference type="GO" id="GO:0016226">
    <property type="term" value="P:iron-sulfur cluster assembly"/>
    <property type="evidence" value="ECO:0007669"/>
    <property type="project" value="InterPro"/>
</dbReference>
<reference evidence="4 5" key="1">
    <citation type="journal article" date="2019" name="Int. J. Syst. Evol. Microbiol.">
        <title>Capsulimonas corticalis gen. nov., sp. nov., an aerobic capsulated bacterium, of a novel bacterial order, Capsulimonadales ord. nov., of the class Armatimonadia of the phylum Armatimonadetes.</title>
        <authorList>
            <person name="Li J."/>
            <person name="Kudo C."/>
            <person name="Tonouchi A."/>
        </authorList>
    </citation>
    <scope>NUCLEOTIDE SEQUENCE [LARGE SCALE GENOMIC DNA]</scope>
    <source>
        <strain evidence="4 5">AX-7</strain>
    </source>
</reference>
<dbReference type="KEGG" id="ccot:CCAX7_51890"/>
<dbReference type="Pfam" id="PF01458">
    <property type="entry name" value="SUFBD_core"/>
    <property type="match status" value="1"/>
</dbReference>
<evidence type="ECO:0000313" key="5">
    <source>
        <dbReference type="Proteomes" id="UP000287394"/>
    </source>
</evidence>
<dbReference type="EMBL" id="AP025739">
    <property type="protein sequence ID" value="BDI33138.1"/>
    <property type="molecule type" value="Genomic_DNA"/>
</dbReference>
<feature type="domain" description="SUF system FeS cluster assembly SufBD core" evidence="2">
    <location>
        <begin position="182"/>
        <end position="411"/>
    </location>
</feature>
<evidence type="ECO:0000259" key="2">
    <source>
        <dbReference type="Pfam" id="PF01458"/>
    </source>
</evidence>
<dbReference type="PANTHER" id="PTHR43575:SF1">
    <property type="entry name" value="PROTEIN ABCI7, CHLOROPLASTIC"/>
    <property type="match status" value="1"/>
</dbReference>
<name>A0A402CP45_9BACT</name>
<dbReference type="SUPFAM" id="SSF101960">
    <property type="entry name" value="Stabilizer of iron transporter SufD"/>
    <property type="match status" value="1"/>
</dbReference>
<sequence length="442" mass="47997">MTDVIDSSYNSYLTAFTETPANDAAPEWLEPVREDARRAFSRIGFPTRRDEDWRYFSVSPIVETPFKRAAGGPGTLDRAAIAPYSLEGGVGTQLVFVNGAYDASLSTVGELPKGVTLTTLSQAIAETPELVKPHLAQTAKFDNHAFVALNTAALADGVFLNIERNVVIEAPIHLLFVSQAGSEATVSHPRNLFVAAENSQATIVESYVGVGDNVYFTNAVTEVVLGANAVIDHYKVQRESKTAFHVATMELTLSRTSNFTSHAVTLGGSATRNDINAFLGAEGIVCTLNGVYYGNDRQVIDNHTSIDHAFPHCDSHEIYKGILDGKSRGVFNGKIFVREDAQKTDAKQTNQTLLLSDDAQINTKPQLEIFADDVKCTHGATVGQLSDEALFYLRTRGIPVAEARNLLTYAFASDIVSRIKVEALRAQIDRLLLAQNDLEGVA</sequence>
<protein>
    <submittedName>
        <fullName evidence="4">Fe-S cluster assembly protein SufD</fullName>
    </submittedName>
</protein>
<dbReference type="NCBIfam" id="TIGR01981">
    <property type="entry name" value="sufD"/>
    <property type="match status" value="1"/>
</dbReference>
<gene>
    <name evidence="4" type="ORF">CCAX7_51890</name>
</gene>
<accession>A0A402CP45</accession>
<proteinExistence type="inferred from homology"/>
<dbReference type="InterPro" id="IPR037284">
    <property type="entry name" value="SUF_FeS_clus_asmbl_SufBD_sf"/>
</dbReference>
<dbReference type="OrthoDB" id="9768262at2"/>
<dbReference type="RefSeq" id="WP_119319194.1">
    <property type="nucleotide sequence ID" value="NZ_AP025739.1"/>
</dbReference>
<keyword evidence="5" id="KW-1185">Reference proteome</keyword>
<dbReference type="Proteomes" id="UP000287394">
    <property type="component" value="Chromosome"/>
</dbReference>
<dbReference type="InterPro" id="IPR000825">
    <property type="entry name" value="SUF_FeS_clus_asmbl_SufBD_core"/>
</dbReference>
<feature type="domain" description="SUF system FeS cluster assembly SufBD N-terminal" evidence="3">
    <location>
        <begin position="11"/>
        <end position="173"/>
    </location>
</feature>